<gene>
    <name evidence="4" type="ORF">PACLA_8A002313</name>
</gene>
<dbReference type="SMART" id="SM00462">
    <property type="entry name" value="PTB"/>
    <property type="match status" value="1"/>
</dbReference>
<keyword evidence="1" id="KW-0217">Developmental protein</keyword>
<organism evidence="4 5">
    <name type="scientific">Paramuricea clavata</name>
    <name type="common">Red gorgonian</name>
    <name type="synonym">Violescent sea-whip</name>
    <dbReference type="NCBI Taxonomy" id="317549"/>
    <lineage>
        <taxon>Eukaryota</taxon>
        <taxon>Metazoa</taxon>
        <taxon>Cnidaria</taxon>
        <taxon>Anthozoa</taxon>
        <taxon>Octocorallia</taxon>
        <taxon>Malacalcyonacea</taxon>
        <taxon>Plexauridae</taxon>
        <taxon>Paramuricea</taxon>
    </lineage>
</organism>
<dbReference type="PANTHER" id="PTHR47368:SF2">
    <property type="entry name" value="PID DOMAIN-CONTAINING PROTEIN"/>
    <property type="match status" value="1"/>
</dbReference>
<proteinExistence type="predicted"/>
<dbReference type="Gene3D" id="2.30.29.30">
    <property type="entry name" value="Pleckstrin-homology domain (PH domain)/Phosphotyrosine-binding domain (PTB)"/>
    <property type="match status" value="1"/>
</dbReference>
<feature type="compositionally biased region" description="Basic residues" evidence="3">
    <location>
        <begin position="265"/>
        <end position="274"/>
    </location>
</feature>
<evidence type="ECO:0000256" key="3">
    <source>
        <dbReference type="SAM" id="MobiDB-lite"/>
    </source>
</evidence>
<keyword evidence="5" id="KW-1185">Reference proteome</keyword>
<feature type="compositionally biased region" description="Polar residues" evidence="3">
    <location>
        <begin position="383"/>
        <end position="406"/>
    </location>
</feature>
<feature type="compositionally biased region" description="Polar residues" evidence="3">
    <location>
        <begin position="281"/>
        <end position="300"/>
    </location>
</feature>
<feature type="compositionally biased region" description="Basic and acidic residues" evidence="3">
    <location>
        <begin position="430"/>
        <end position="439"/>
    </location>
</feature>
<dbReference type="SUPFAM" id="SSF50729">
    <property type="entry name" value="PH domain-like"/>
    <property type="match status" value="1"/>
</dbReference>
<dbReference type="Proteomes" id="UP001152795">
    <property type="component" value="Unassembled WGS sequence"/>
</dbReference>
<evidence type="ECO:0000313" key="4">
    <source>
        <dbReference type="EMBL" id="CAB3978694.1"/>
    </source>
</evidence>
<dbReference type="OrthoDB" id="10070446at2759"/>
<dbReference type="PANTHER" id="PTHR47368">
    <property type="entry name" value="NUMB"/>
    <property type="match status" value="1"/>
</dbReference>
<dbReference type="GO" id="GO:0005737">
    <property type="term" value="C:cytoplasm"/>
    <property type="evidence" value="ECO:0007669"/>
    <property type="project" value="TreeGrafter"/>
</dbReference>
<dbReference type="InterPro" id="IPR011993">
    <property type="entry name" value="PH-like_dom_sf"/>
</dbReference>
<sequence>MSSRMQRFRRAISFRRSQRHVPESCRPHQWESDGHKVKSGGLSFPVKYLGAQEVAESRGTQICSEAAKILKKNKRRRSRKMTLLVTEDCIRVVDDKTKQLVIDQTIEKVSFCTPDPYNEKLFCYISRDGTSRRWMCQCFSARRDTGERLSHAVGCAFTACLQRKQKQVALKEQHLERQASMRLPSNKDKAVSETSQQDTESKPSTSSIDPSKAPSTPSVSSNQGSPQPSISSSPTHSNAAAAPLAAPSAATSAALEPPQAEPIRKKEKKLHLQSRPRPQGATPNPFTRHTSLRYRSQPLSLQPLRPGKYEVLADESVVPKLPPEEPAQNKPTDIDTLLSMNDPAPAVPNTANNTTASHTMNNGGIGAMMQWSGTSAGLLMTNRNNPNQVQQTNSWSNDQKQTNPFQVNGDDFSGLANRHQNTEGKGTNPFKKDEPVHWL</sequence>
<dbReference type="InterPro" id="IPR006020">
    <property type="entry name" value="PTB/PI_dom"/>
</dbReference>
<evidence type="ECO:0000256" key="2">
    <source>
        <dbReference type="ARBA" id="ARBA00022553"/>
    </source>
</evidence>
<keyword evidence="2" id="KW-0597">Phosphoprotein</keyword>
<dbReference type="EMBL" id="CACRXK020000134">
    <property type="protein sequence ID" value="CAB3978694.1"/>
    <property type="molecule type" value="Genomic_DNA"/>
</dbReference>
<dbReference type="PROSITE" id="PS01179">
    <property type="entry name" value="PID"/>
    <property type="match status" value="1"/>
</dbReference>
<comment type="caution">
    <text evidence="4">The sequence shown here is derived from an EMBL/GenBank/DDBJ whole genome shotgun (WGS) entry which is preliminary data.</text>
</comment>
<accession>A0A6S7FGS1</accession>
<evidence type="ECO:0000256" key="1">
    <source>
        <dbReference type="ARBA" id="ARBA00022473"/>
    </source>
</evidence>
<feature type="compositionally biased region" description="Basic and acidic residues" evidence="3">
    <location>
        <begin position="176"/>
        <end position="191"/>
    </location>
</feature>
<feature type="region of interest" description="Disordered" evidence="3">
    <location>
        <begin position="383"/>
        <end position="439"/>
    </location>
</feature>
<protein>
    <submittedName>
        <fullName evidence="4">Numb isoform X3</fullName>
    </submittedName>
</protein>
<feature type="compositionally biased region" description="Low complexity" evidence="3">
    <location>
        <begin position="220"/>
        <end position="255"/>
    </location>
</feature>
<evidence type="ECO:0000313" key="5">
    <source>
        <dbReference type="Proteomes" id="UP001152795"/>
    </source>
</evidence>
<dbReference type="CDD" id="cd01268">
    <property type="entry name" value="PTB_Numb"/>
    <property type="match status" value="1"/>
</dbReference>
<dbReference type="AlphaFoldDB" id="A0A6S7FGS1"/>
<feature type="region of interest" description="Disordered" evidence="3">
    <location>
        <begin position="176"/>
        <end position="300"/>
    </location>
</feature>
<dbReference type="InterPro" id="IPR016698">
    <property type="entry name" value="Numb/numb-like"/>
</dbReference>
<feature type="compositionally biased region" description="Polar residues" evidence="3">
    <location>
        <begin position="192"/>
        <end position="219"/>
    </location>
</feature>
<reference evidence="4" key="1">
    <citation type="submission" date="2020-04" db="EMBL/GenBank/DDBJ databases">
        <authorList>
            <person name="Alioto T."/>
            <person name="Alioto T."/>
            <person name="Gomez Garrido J."/>
        </authorList>
    </citation>
    <scope>NUCLEOTIDE SEQUENCE</scope>
    <source>
        <strain evidence="4">A484AB</strain>
    </source>
</reference>
<dbReference type="Pfam" id="PF00640">
    <property type="entry name" value="PID"/>
    <property type="match status" value="1"/>
</dbReference>
<name>A0A6S7FGS1_PARCT</name>